<organism evidence="1 2">
    <name type="scientific">Trifolium medium</name>
    <dbReference type="NCBI Taxonomy" id="97028"/>
    <lineage>
        <taxon>Eukaryota</taxon>
        <taxon>Viridiplantae</taxon>
        <taxon>Streptophyta</taxon>
        <taxon>Embryophyta</taxon>
        <taxon>Tracheophyta</taxon>
        <taxon>Spermatophyta</taxon>
        <taxon>Magnoliopsida</taxon>
        <taxon>eudicotyledons</taxon>
        <taxon>Gunneridae</taxon>
        <taxon>Pentapetalae</taxon>
        <taxon>rosids</taxon>
        <taxon>fabids</taxon>
        <taxon>Fabales</taxon>
        <taxon>Fabaceae</taxon>
        <taxon>Papilionoideae</taxon>
        <taxon>50 kb inversion clade</taxon>
        <taxon>NPAAA clade</taxon>
        <taxon>Hologalegina</taxon>
        <taxon>IRL clade</taxon>
        <taxon>Trifolieae</taxon>
        <taxon>Trifolium</taxon>
    </lineage>
</organism>
<accession>A0A392WBJ4</accession>
<dbReference type="AlphaFoldDB" id="A0A392WBJ4"/>
<feature type="non-terminal residue" evidence="1">
    <location>
        <position position="55"/>
    </location>
</feature>
<protein>
    <submittedName>
        <fullName evidence="1">Uncharacterized protein</fullName>
    </submittedName>
</protein>
<dbReference type="Proteomes" id="UP000265520">
    <property type="component" value="Unassembled WGS sequence"/>
</dbReference>
<evidence type="ECO:0000313" key="2">
    <source>
        <dbReference type="Proteomes" id="UP000265520"/>
    </source>
</evidence>
<comment type="caution">
    <text evidence="1">The sequence shown here is derived from an EMBL/GenBank/DDBJ whole genome shotgun (WGS) entry which is preliminary data.</text>
</comment>
<proteinExistence type="predicted"/>
<dbReference type="EMBL" id="LXQA011416742">
    <property type="protein sequence ID" value="MCI96521.1"/>
    <property type="molecule type" value="Genomic_DNA"/>
</dbReference>
<name>A0A392WBJ4_9FABA</name>
<reference evidence="1 2" key="1">
    <citation type="journal article" date="2018" name="Front. Plant Sci.">
        <title>Red Clover (Trifolium pratense) and Zigzag Clover (T. medium) - A Picture of Genomic Similarities and Differences.</title>
        <authorList>
            <person name="Dluhosova J."/>
            <person name="Istvanek J."/>
            <person name="Nedelnik J."/>
            <person name="Repkova J."/>
        </authorList>
    </citation>
    <scope>NUCLEOTIDE SEQUENCE [LARGE SCALE GENOMIC DNA]</scope>
    <source>
        <strain evidence="2">cv. 10/8</strain>
        <tissue evidence="1">Leaf</tissue>
    </source>
</reference>
<keyword evidence="2" id="KW-1185">Reference proteome</keyword>
<sequence length="55" mass="6268">MIRGRPLSLDRDAINDYLGNPYELEDDDGLCPYGRLLARGNWNVQTMTEKLLMPG</sequence>
<evidence type="ECO:0000313" key="1">
    <source>
        <dbReference type="EMBL" id="MCI96521.1"/>
    </source>
</evidence>